<evidence type="ECO:0000313" key="1">
    <source>
        <dbReference type="Proteomes" id="UP000050741"/>
    </source>
</evidence>
<keyword evidence="1" id="KW-1185">Reference proteome</keyword>
<reference evidence="1" key="1">
    <citation type="submission" date="2013-12" db="EMBL/GenBank/DDBJ databases">
        <authorList>
            <person name="Aslett M."/>
        </authorList>
    </citation>
    <scope>NUCLEOTIDE SEQUENCE [LARGE SCALE GENOMIC DNA]</scope>
    <source>
        <strain evidence="1">Lindley</strain>
    </source>
</reference>
<dbReference type="Proteomes" id="UP000050741">
    <property type="component" value="Unassembled WGS sequence"/>
</dbReference>
<protein>
    <submittedName>
        <fullName evidence="2">Uncharacterized protein</fullName>
    </submittedName>
</protein>
<reference evidence="2" key="3">
    <citation type="submission" date="2016-06" db="UniProtKB">
        <authorList>
            <consortium name="WormBaseParasite"/>
        </authorList>
    </citation>
    <scope>IDENTIFICATION</scope>
</reference>
<dbReference type="WBParaSite" id="GPLIN_001489700">
    <property type="protein sequence ID" value="GPLIN_001489700"/>
    <property type="gene ID" value="GPLIN_001489700"/>
</dbReference>
<evidence type="ECO:0000313" key="2">
    <source>
        <dbReference type="WBParaSite" id="GPLIN_001489700"/>
    </source>
</evidence>
<reference evidence="1" key="2">
    <citation type="submission" date="2014-05" db="EMBL/GenBank/DDBJ databases">
        <title>The genome and life-stage specific transcriptomes of Globodera pallida elucidate key aspects of plant parasitism by a cyst nematode.</title>
        <authorList>
            <person name="Cotton J.A."/>
            <person name="Lilley C.J."/>
            <person name="Jones L.M."/>
            <person name="Kikuchi T."/>
            <person name="Reid A.J."/>
            <person name="Thorpe P."/>
            <person name="Tsai I.J."/>
            <person name="Beasley H."/>
            <person name="Blok V."/>
            <person name="Cock P.J.A."/>
            <person name="Van den Akker S.E."/>
            <person name="Holroyd N."/>
            <person name="Hunt M."/>
            <person name="Mantelin S."/>
            <person name="Naghra H."/>
            <person name="Pain A."/>
            <person name="Palomares-Rius J.E."/>
            <person name="Zarowiecki M."/>
            <person name="Berriman M."/>
            <person name="Jones J.T."/>
            <person name="Urwin P.E."/>
        </authorList>
    </citation>
    <scope>NUCLEOTIDE SEQUENCE [LARGE SCALE GENOMIC DNA]</scope>
    <source>
        <strain evidence="1">Lindley</strain>
    </source>
</reference>
<proteinExistence type="predicted"/>
<name>A0A183CPT9_GLOPA</name>
<accession>A0A183CPT9</accession>
<organism evidence="1 2">
    <name type="scientific">Globodera pallida</name>
    <name type="common">Potato cyst nematode worm</name>
    <name type="synonym">Heterodera pallida</name>
    <dbReference type="NCBI Taxonomy" id="36090"/>
    <lineage>
        <taxon>Eukaryota</taxon>
        <taxon>Metazoa</taxon>
        <taxon>Ecdysozoa</taxon>
        <taxon>Nematoda</taxon>
        <taxon>Chromadorea</taxon>
        <taxon>Rhabditida</taxon>
        <taxon>Tylenchina</taxon>
        <taxon>Tylenchomorpha</taxon>
        <taxon>Tylenchoidea</taxon>
        <taxon>Heteroderidae</taxon>
        <taxon>Heteroderinae</taxon>
        <taxon>Globodera</taxon>
    </lineage>
</organism>
<sequence>QDITANMRNRPCIAYN</sequence>
<dbReference type="AlphaFoldDB" id="A0A183CPT9"/>